<protein>
    <submittedName>
        <fullName evidence="4">Cyclic pyranopterin monophosphate synthase MoaC</fullName>
    </submittedName>
</protein>
<evidence type="ECO:0000259" key="3">
    <source>
        <dbReference type="Pfam" id="PF01967"/>
    </source>
</evidence>
<comment type="caution">
    <text evidence="4">The sequence shown here is derived from an EMBL/GenBank/DDBJ whole genome shotgun (WGS) entry which is preliminary data.</text>
</comment>
<name>A0ABV1MKB8_9MYCO</name>
<sequence>CHPLGLDAVSVTITPCEPDRVKILATTTTLGRTGVEMEALTAVSVAALTIYDMCKAVDRAMEISQIVLQEKSGGRSGVYRRSASDLACQSR</sequence>
<feature type="domain" description="Molybdopterin cofactor biosynthesis C (MoaC)" evidence="3">
    <location>
        <begin position="1"/>
        <end position="74"/>
    </location>
</feature>
<evidence type="ECO:0000256" key="2">
    <source>
        <dbReference type="ARBA" id="ARBA00023150"/>
    </source>
</evidence>
<organism evidence="4 5">
    <name type="scientific">Mycobacterium canetti</name>
    <dbReference type="NCBI Taxonomy" id="78331"/>
    <lineage>
        <taxon>Bacteria</taxon>
        <taxon>Bacillati</taxon>
        <taxon>Actinomycetota</taxon>
        <taxon>Actinomycetes</taxon>
        <taxon>Mycobacteriales</taxon>
        <taxon>Mycobacteriaceae</taxon>
        <taxon>Mycobacterium</taxon>
        <taxon>Mycobacterium tuberculosis complex</taxon>
    </lineage>
</organism>
<evidence type="ECO:0000256" key="1">
    <source>
        <dbReference type="ARBA" id="ARBA00005046"/>
    </source>
</evidence>
<evidence type="ECO:0000313" key="5">
    <source>
        <dbReference type="Proteomes" id="UP001485476"/>
    </source>
</evidence>
<gene>
    <name evidence="4" type="ORF">ABDZ14_21310</name>
</gene>
<dbReference type="InterPro" id="IPR036522">
    <property type="entry name" value="MoaC_sf"/>
</dbReference>
<reference evidence="4 5" key="1">
    <citation type="submission" date="2024-05" db="EMBL/GenBank/DDBJ databases">
        <title>Whole genome sequences of Mycobacterium canettii strains associated with human tuberculosis in Canada.</title>
        <authorList>
            <person name="Islam M.R."/>
            <person name="Soualhine H."/>
        </authorList>
    </citation>
    <scope>NUCLEOTIDE SEQUENCE [LARGE SCALE GENOMIC DNA]</scope>
    <source>
        <strain evidence="4 5">1901080</strain>
    </source>
</reference>
<dbReference type="SUPFAM" id="SSF55040">
    <property type="entry name" value="Molybdenum cofactor biosynthesis protein C, MoaC"/>
    <property type="match status" value="1"/>
</dbReference>
<evidence type="ECO:0000313" key="4">
    <source>
        <dbReference type="EMBL" id="MEQ6322715.1"/>
    </source>
</evidence>
<proteinExistence type="predicted"/>
<keyword evidence="2" id="KW-0501">Molybdenum cofactor biosynthesis</keyword>
<dbReference type="Gene3D" id="3.30.70.640">
    <property type="entry name" value="Molybdopterin cofactor biosynthesis C (MoaC) domain"/>
    <property type="match status" value="1"/>
</dbReference>
<dbReference type="EMBL" id="JBEEEP010000174">
    <property type="protein sequence ID" value="MEQ6322715.1"/>
    <property type="molecule type" value="Genomic_DNA"/>
</dbReference>
<keyword evidence="5" id="KW-1185">Reference proteome</keyword>
<dbReference type="InterPro" id="IPR002820">
    <property type="entry name" value="Mopterin_CF_biosynth-C_dom"/>
</dbReference>
<comment type="pathway">
    <text evidence="1">Cofactor biosynthesis; molybdopterin biosynthesis.</text>
</comment>
<feature type="non-terminal residue" evidence="4">
    <location>
        <position position="1"/>
    </location>
</feature>
<dbReference type="RefSeq" id="WP_349652369.1">
    <property type="nucleotide sequence ID" value="NZ_JBEEEP010000174.1"/>
</dbReference>
<dbReference type="Proteomes" id="UP001485476">
    <property type="component" value="Unassembled WGS sequence"/>
</dbReference>
<dbReference type="Pfam" id="PF01967">
    <property type="entry name" value="MoaC"/>
    <property type="match status" value="1"/>
</dbReference>
<accession>A0ABV1MKB8</accession>